<protein>
    <submittedName>
        <fullName evidence="2">NnrS family protein</fullName>
    </submittedName>
</protein>
<keyword evidence="1" id="KW-0472">Membrane</keyword>
<dbReference type="RefSeq" id="WP_272462479.1">
    <property type="nucleotide sequence ID" value="NZ_JAPFQL010000046.1"/>
</dbReference>
<feature type="transmembrane region" description="Helical" evidence="1">
    <location>
        <begin position="340"/>
        <end position="357"/>
    </location>
</feature>
<feature type="transmembrane region" description="Helical" evidence="1">
    <location>
        <begin position="12"/>
        <end position="30"/>
    </location>
</feature>
<evidence type="ECO:0000313" key="2">
    <source>
        <dbReference type="EMBL" id="MDC5697906.1"/>
    </source>
</evidence>
<feature type="transmembrane region" description="Helical" evidence="1">
    <location>
        <begin position="275"/>
        <end position="297"/>
    </location>
</feature>
<dbReference type="InterPro" id="IPR010266">
    <property type="entry name" value="NnrS"/>
</dbReference>
<feature type="transmembrane region" description="Helical" evidence="1">
    <location>
        <begin position="36"/>
        <end position="57"/>
    </location>
</feature>
<sequence length="388" mass="40010">MPPTRGFPAHRPFFLLAQLSAVIGGLVWVLPVGRPVALHVSWLVFGMGGAAVAGYLLTALPSWTGGVRAPASTVWVLVLLWLVVRAAGLGAATGAGFTLASLAFHATLTMVLTRPVVRLRLWHRLPLALAPGALGAAEVAVGAGGHGAHGDGSFAPLAAVLLFAALISLVGGSAIPAFVGAALRSSVATRPTAVVEPALVAGAAVLVLVGAEPGAAVLLLAAALLQALRLRQWSPARVWRHPGAAMMVLAWLWLVLGLVLLGLALLTASASTHEAAAVGTALHALTMGAMGSMIYAFTARATMLRMPGRLVPTRLQQVGFLLVLLSPLPRLIHWPDAPTGNAVAVLAWCLGWLCLLTRTVRLLRDPAPWPALSAAKDEQPGRALTDGP</sequence>
<feature type="transmembrane region" description="Helical" evidence="1">
    <location>
        <begin position="199"/>
        <end position="225"/>
    </location>
</feature>
<keyword evidence="3" id="KW-1185">Reference proteome</keyword>
<dbReference type="Pfam" id="PF05940">
    <property type="entry name" value="NnrS"/>
    <property type="match status" value="1"/>
</dbReference>
<feature type="transmembrane region" description="Helical" evidence="1">
    <location>
        <begin position="157"/>
        <end position="179"/>
    </location>
</feature>
<proteinExistence type="predicted"/>
<evidence type="ECO:0000256" key="1">
    <source>
        <dbReference type="SAM" id="Phobius"/>
    </source>
</evidence>
<organism evidence="2 3">
    <name type="scientific">Intrasporangium calvum</name>
    <dbReference type="NCBI Taxonomy" id="53358"/>
    <lineage>
        <taxon>Bacteria</taxon>
        <taxon>Bacillati</taxon>
        <taxon>Actinomycetota</taxon>
        <taxon>Actinomycetes</taxon>
        <taxon>Micrococcales</taxon>
        <taxon>Intrasporangiaceae</taxon>
        <taxon>Intrasporangium</taxon>
    </lineage>
</organism>
<comment type="caution">
    <text evidence="2">The sequence shown here is derived from an EMBL/GenBank/DDBJ whole genome shotgun (WGS) entry which is preliminary data.</text>
</comment>
<accession>A0ABT5GJP7</accession>
<feature type="transmembrane region" description="Helical" evidence="1">
    <location>
        <begin position="246"/>
        <end position="269"/>
    </location>
</feature>
<dbReference type="EMBL" id="JAPFQL010000046">
    <property type="protein sequence ID" value="MDC5697906.1"/>
    <property type="molecule type" value="Genomic_DNA"/>
</dbReference>
<name>A0ABT5GJP7_9MICO</name>
<reference evidence="2 3" key="1">
    <citation type="submission" date="2022-11" db="EMBL/GenBank/DDBJ databases">
        <title>Anaerobic phenanthrene biodegradation by a DNRA strain PheN6.</title>
        <authorList>
            <person name="Zhang Z."/>
        </authorList>
    </citation>
    <scope>NUCLEOTIDE SEQUENCE [LARGE SCALE GENOMIC DNA]</scope>
    <source>
        <strain evidence="2 3">PheN6</strain>
    </source>
</reference>
<evidence type="ECO:0000313" key="3">
    <source>
        <dbReference type="Proteomes" id="UP001150259"/>
    </source>
</evidence>
<keyword evidence="1" id="KW-1133">Transmembrane helix</keyword>
<gene>
    <name evidence="2" type="ORF">OO014_11600</name>
</gene>
<keyword evidence="1" id="KW-0812">Transmembrane</keyword>
<dbReference type="Proteomes" id="UP001150259">
    <property type="component" value="Unassembled WGS sequence"/>
</dbReference>